<comment type="function">
    <text evidence="4">Inhibits the enzyme activity of ATPase.</text>
</comment>
<dbReference type="Pfam" id="PF04568">
    <property type="entry name" value="IATP"/>
    <property type="match status" value="1"/>
</dbReference>
<evidence type="ECO:0000256" key="2">
    <source>
        <dbReference type="ARBA" id="ARBA00010901"/>
    </source>
</evidence>
<evidence type="ECO:0000256" key="1">
    <source>
        <dbReference type="ARBA" id="ARBA00004173"/>
    </source>
</evidence>
<keyword evidence="3" id="KW-0496">Mitochondrion</keyword>
<sequence>MLRTVFARNIRMISSTRAAGMQLRLYSDKFQERETASENMYIRKKEEEELKALREKLAQVEKQVDDLKKHVDEKEAQAKSK</sequence>
<keyword evidence="5" id="KW-0175">Coiled coil</keyword>
<dbReference type="InterPro" id="IPR007648">
    <property type="entry name" value="ATPase_inhibitor_mt"/>
</dbReference>
<proteinExistence type="inferred from homology"/>
<evidence type="ECO:0000256" key="3">
    <source>
        <dbReference type="ARBA" id="ARBA00023128"/>
    </source>
</evidence>
<name>A0A9W8I4P9_9FUNG</name>
<comment type="similarity">
    <text evidence="2 4">Belongs to the ATPase inhibitor family.</text>
</comment>
<evidence type="ECO:0000313" key="6">
    <source>
        <dbReference type="EMBL" id="KAJ2845020.1"/>
    </source>
</evidence>
<feature type="coiled-coil region" evidence="5">
    <location>
        <begin position="43"/>
        <end position="77"/>
    </location>
</feature>
<protein>
    <recommendedName>
        <fullName evidence="4">ATPase inhibitor, mitochondrial</fullName>
    </recommendedName>
</protein>
<keyword evidence="7" id="KW-1185">Reference proteome</keyword>
<evidence type="ECO:0000256" key="4">
    <source>
        <dbReference type="RuleBase" id="RU368087"/>
    </source>
</evidence>
<dbReference type="AlphaFoldDB" id="A0A9W8I4P9"/>
<dbReference type="Proteomes" id="UP001139887">
    <property type="component" value="Unassembled WGS sequence"/>
</dbReference>
<gene>
    <name evidence="6" type="ORF">IWW36_004955</name>
</gene>
<evidence type="ECO:0000256" key="5">
    <source>
        <dbReference type="SAM" id="Coils"/>
    </source>
</evidence>
<reference evidence="6" key="1">
    <citation type="submission" date="2022-07" db="EMBL/GenBank/DDBJ databases">
        <title>Phylogenomic reconstructions and comparative analyses of Kickxellomycotina fungi.</title>
        <authorList>
            <person name="Reynolds N.K."/>
            <person name="Stajich J.E."/>
            <person name="Barry K."/>
            <person name="Grigoriev I.V."/>
            <person name="Crous P."/>
            <person name="Smith M.E."/>
        </authorList>
    </citation>
    <scope>NUCLEOTIDE SEQUENCE</scope>
    <source>
        <strain evidence="6">NRRL 1566</strain>
    </source>
</reference>
<evidence type="ECO:0000313" key="7">
    <source>
        <dbReference type="Proteomes" id="UP001139887"/>
    </source>
</evidence>
<accession>A0A9W8I4P9</accession>
<dbReference type="GO" id="GO:0042030">
    <property type="term" value="F:ATPase inhibitor activity"/>
    <property type="evidence" value="ECO:0007669"/>
    <property type="project" value="InterPro"/>
</dbReference>
<dbReference type="GO" id="GO:0005739">
    <property type="term" value="C:mitochondrion"/>
    <property type="evidence" value="ECO:0007669"/>
    <property type="project" value="UniProtKB-SubCell"/>
</dbReference>
<dbReference type="EMBL" id="JANBUW010000916">
    <property type="protein sequence ID" value="KAJ2845020.1"/>
    <property type="molecule type" value="Genomic_DNA"/>
</dbReference>
<dbReference type="Gene3D" id="1.20.5.500">
    <property type="entry name" value="Single helix bin"/>
    <property type="match status" value="1"/>
</dbReference>
<comment type="subcellular location">
    <subcellularLocation>
        <location evidence="1">Mitochondrion</location>
    </subcellularLocation>
</comment>
<comment type="caution">
    <text evidence="6">The sequence shown here is derived from an EMBL/GenBank/DDBJ whole genome shotgun (WGS) entry which is preliminary data.</text>
</comment>
<dbReference type="OrthoDB" id="5532350at2759"/>
<organism evidence="6 7">
    <name type="scientific">Coemansia brasiliensis</name>
    <dbReference type="NCBI Taxonomy" id="2650707"/>
    <lineage>
        <taxon>Eukaryota</taxon>
        <taxon>Fungi</taxon>
        <taxon>Fungi incertae sedis</taxon>
        <taxon>Zoopagomycota</taxon>
        <taxon>Kickxellomycotina</taxon>
        <taxon>Kickxellomycetes</taxon>
        <taxon>Kickxellales</taxon>
        <taxon>Kickxellaceae</taxon>
        <taxon>Coemansia</taxon>
    </lineage>
</organism>